<dbReference type="EMBL" id="UASS01000004">
    <property type="protein sequence ID" value="SPX59891.1"/>
    <property type="molecule type" value="Genomic_DNA"/>
</dbReference>
<reference evidence="3 5" key="2">
    <citation type="submission" date="2018-06" db="EMBL/GenBank/DDBJ databases">
        <authorList>
            <consortium name="Pathogen Informatics"/>
            <person name="Doyle S."/>
        </authorList>
    </citation>
    <scope>NUCLEOTIDE SEQUENCE [LARGE SCALE GENOMIC DNA]</scope>
    <source>
        <strain evidence="3 5">NCTC12022</strain>
    </source>
</reference>
<evidence type="ECO:0000313" key="4">
    <source>
        <dbReference type="Proteomes" id="UP000054698"/>
    </source>
</evidence>
<dbReference type="Pfam" id="PF04463">
    <property type="entry name" value="2-thiour_desulf"/>
    <property type="match status" value="1"/>
</dbReference>
<dbReference type="PANTHER" id="PTHR30087">
    <property type="entry name" value="INNER MEMBRANE PROTEIN"/>
    <property type="match status" value="1"/>
</dbReference>
<proteinExistence type="predicted"/>
<name>A0A0W0U2N7_9GAMM</name>
<sequence>MKKRILLGVSSCLLGEKVRFDGGHKRDNYICDLLSHYVDFLPICPEVAIGMGIPRPAIRLIGDSGSPRLVEVKNHQRDYTQPMLDFANETMKTLTPISGYILKSKSPTCGLKRVKIYRGKEQAPLLGEGLYASVLKKAFPCLPIEEEGRLNDAKIRENFIERLFIYHDWQVTMEHGFTGKELVNFHTRHKLALMAHHPHKSRELGRLVGTLDKENSSTLMLEYLQGLMAILSFIATPAKHANVLQHCLGYFKKVLIAQDKQELLNTISNYQRGLLPLIVPITLLKHHLSHHPQPYLEMQSYLSPYPEELMLRNHI</sequence>
<dbReference type="STRING" id="453.Lfee_0871"/>
<evidence type="ECO:0000259" key="1">
    <source>
        <dbReference type="Pfam" id="PF08349"/>
    </source>
</evidence>
<dbReference type="Pfam" id="PF08349">
    <property type="entry name" value="DUF1722"/>
    <property type="match status" value="1"/>
</dbReference>
<protein>
    <submittedName>
        <fullName evidence="3">Uncharacterized conserved protein</fullName>
    </submittedName>
</protein>
<dbReference type="PANTHER" id="PTHR30087:SF0">
    <property type="entry name" value="INNER MEMBRANE PROTEIN"/>
    <property type="match status" value="1"/>
</dbReference>
<dbReference type="Proteomes" id="UP000251942">
    <property type="component" value="Unassembled WGS sequence"/>
</dbReference>
<dbReference type="RefSeq" id="WP_058444261.1">
    <property type="nucleotide sequence ID" value="NZ_CAAAHT010000038.1"/>
</dbReference>
<dbReference type="EMBL" id="LNYB01000026">
    <property type="protein sequence ID" value="KTD02026.1"/>
    <property type="molecule type" value="Genomic_DNA"/>
</dbReference>
<dbReference type="InterPro" id="IPR017087">
    <property type="entry name" value="UCP037004"/>
</dbReference>
<dbReference type="InterPro" id="IPR013560">
    <property type="entry name" value="DUF1722"/>
</dbReference>
<dbReference type="PIRSF" id="PIRSF037004">
    <property type="entry name" value="UCP037004"/>
    <property type="match status" value="1"/>
</dbReference>
<dbReference type="PATRIC" id="fig|453.4.peg.941"/>
<reference evidence="2 4" key="1">
    <citation type="submission" date="2015-11" db="EMBL/GenBank/DDBJ databases">
        <title>Genomic analysis of 38 Legionella species identifies large and diverse effector repertoires.</title>
        <authorList>
            <person name="Burstein D."/>
            <person name="Amaro F."/>
            <person name="Zusman T."/>
            <person name="Lifshitz Z."/>
            <person name="Cohen O."/>
            <person name="Gilbert J.A."/>
            <person name="Pupko T."/>
            <person name="Shuman H.A."/>
            <person name="Segal G."/>
        </authorList>
    </citation>
    <scope>NUCLEOTIDE SEQUENCE [LARGE SCALE GENOMIC DNA]</scope>
    <source>
        <strain evidence="2 4">WO-44C</strain>
    </source>
</reference>
<accession>A0A0W0U2N7</accession>
<feature type="domain" description="DUF1722" evidence="1">
    <location>
        <begin position="190"/>
        <end position="306"/>
    </location>
</feature>
<organism evidence="2 4">
    <name type="scientific">Legionella feeleii</name>
    <dbReference type="NCBI Taxonomy" id="453"/>
    <lineage>
        <taxon>Bacteria</taxon>
        <taxon>Pseudomonadati</taxon>
        <taxon>Pseudomonadota</taxon>
        <taxon>Gammaproteobacteria</taxon>
        <taxon>Legionellales</taxon>
        <taxon>Legionellaceae</taxon>
        <taxon>Legionella</taxon>
    </lineage>
</organism>
<evidence type="ECO:0000313" key="5">
    <source>
        <dbReference type="Proteomes" id="UP000251942"/>
    </source>
</evidence>
<gene>
    <name evidence="2" type="ORF">Lfee_0871</name>
    <name evidence="3" type="ORF">NCTC12022_00602</name>
</gene>
<dbReference type="Proteomes" id="UP000054698">
    <property type="component" value="Unassembled WGS sequence"/>
</dbReference>
<dbReference type="OrthoDB" id="495783at2"/>
<dbReference type="AlphaFoldDB" id="A0A0W0U2N7"/>
<evidence type="ECO:0000313" key="2">
    <source>
        <dbReference type="EMBL" id="KTD02026.1"/>
    </source>
</evidence>
<evidence type="ECO:0000313" key="3">
    <source>
        <dbReference type="EMBL" id="SPX59891.1"/>
    </source>
</evidence>
<dbReference type="InterPro" id="IPR007553">
    <property type="entry name" value="2-thiour_desulf"/>
</dbReference>
<keyword evidence="4" id="KW-1185">Reference proteome</keyword>